<feature type="chain" id="PRO_5001799773" description="Lipoprotein" evidence="2">
    <location>
        <begin position="24"/>
        <end position="213"/>
    </location>
</feature>
<comment type="caution">
    <text evidence="3">The sequence shown here is derived from an EMBL/GenBank/DDBJ whole genome shotgun (WGS) entry which is preliminary data.</text>
</comment>
<organism evidence="3 4">
    <name type="scientific">Hyalangium minutum</name>
    <dbReference type="NCBI Taxonomy" id="394096"/>
    <lineage>
        <taxon>Bacteria</taxon>
        <taxon>Pseudomonadati</taxon>
        <taxon>Myxococcota</taxon>
        <taxon>Myxococcia</taxon>
        <taxon>Myxococcales</taxon>
        <taxon>Cystobacterineae</taxon>
        <taxon>Archangiaceae</taxon>
        <taxon>Hyalangium</taxon>
    </lineage>
</organism>
<dbReference type="STRING" id="394096.DB31_8542"/>
<feature type="compositionally biased region" description="Gly residues" evidence="1">
    <location>
        <begin position="194"/>
        <end position="213"/>
    </location>
</feature>
<evidence type="ECO:0008006" key="5">
    <source>
        <dbReference type="Google" id="ProtNLM"/>
    </source>
</evidence>
<keyword evidence="4" id="KW-1185">Reference proteome</keyword>
<accession>A0A085WHM6</accession>
<sequence>MKKSSRSYLILSLMALVMMTSRCDCSRASTSSGRCEGFIGNLAVSDEIDPESFYAINYLNNEDILSVSFGQRKVVMSAVVARSSVLSGGVELNLPSEVAPGGTPGGTDGGTGGADGGTGGTGGFIPAPSPEIKHWDLVTQGLRPKLRTGTLERVVTFVENRLSTTLKLFFEDGTSLVCEFQVRHDEENDRGTDPSGGGGCLGDTGSGGDSDFD</sequence>
<gene>
    <name evidence="3" type="ORF">DB31_8542</name>
</gene>
<evidence type="ECO:0000256" key="1">
    <source>
        <dbReference type="SAM" id="MobiDB-lite"/>
    </source>
</evidence>
<reference evidence="3 4" key="1">
    <citation type="submission" date="2014-04" db="EMBL/GenBank/DDBJ databases">
        <title>Genome assembly of Hyalangium minutum DSM 14724.</title>
        <authorList>
            <person name="Sharma G."/>
            <person name="Subramanian S."/>
        </authorList>
    </citation>
    <scope>NUCLEOTIDE SEQUENCE [LARGE SCALE GENOMIC DNA]</scope>
    <source>
        <strain evidence="3 4">DSM 14724</strain>
    </source>
</reference>
<dbReference type="Proteomes" id="UP000028725">
    <property type="component" value="Unassembled WGS sequence"/>
</dbReference>
<keyword evidence="2" id="KW-0732">Signal</keyword>
<evidence type="ECO:0000313" key="3">
    <source>
        <dbReference type="EMBL" id="KFE67189.1"/>
    </source>
</evidence>
<evidence type="ECO:0000256" key="2">
    <source>
        <dbReference type="SAM" id="SignalP"/>
    </source>
</evidence>
<name>A0A085WHM6_9BACT</name>
<dbReference type="PATRIC" id="fig|394096.3.peg.4583"/>
<evidence type="ECO:0000313" key="4">
    <source>
        <dbReference type="Proteomes" id="UP000028725"/>
    </source>
</evidence>
<feature type="region of interest" description="Disordered" evidence="1">
    <location>
        <begin position="186"/>
        <end position="213"/>
    </location>
</feature>
<feature type="compositionally biased region" description="Gly residues" evidence="1">
    <location>
        <begin position="102"/>
        <end position="123"/>
    </location>
</feature>
<feature type="signal peptide" evidence="2">
    <location>
        <begin position="1"/>
        <end position="23"/>
    </location>
</feature>
<proteinExistence type="predicted"/>
<protein>
    <recommendedName>
        <fullName evidence="5">Lipoprotein</fullName>
    </recommendedName>
</protein>
<dbReference type="AlphaFoldDB" id="A0A085WHM6"/>
<dbReference type="EMBL" id="JMCB01000008">
    <property type="protein sequence ID" value="KFE67189.1"/>
    <property type="molecule type" value="Genomic_DNA"/>
</dbReference>
<feature type="region of interest" description="Disordered" evidence="1">
    <location>
        <begin position="95"/>
        <end position="126"/>
    </location>
</feature>
<dbReference type="RefSeq" id="WP_044191207.1">
    <property type="nucleotide sequence ID" value="NZ_JMCB01000008.1"/>
</dbReference>